<evidence type="ECO:0000313" key="3">
    <source>
        <dbReference type="EMBL" id="CAJ2514104.1"/>
    </source>
</evidence>
<evidence type="ECO:0000256" key="1">
    <source>
        <dbReference type="PROSITE-ProRule" id="PRU00175"/>
    </source>
</evidence>
<evidence type="ECO:0000313" key="4">
    <source>
        <dbReference type="Proteomes" id="UP001295740"/>
    </source>
</evidence>
<organism evidence="3 4">
    <name type="scientific">Anthostomella pinea</name>
    <dbReference type="NCBI Taxonomy" id="933095"/>
    <lineage>
        <taxon>Eukaryota</taxon>
        <taxon>Fungi</taxon>
        <taxon>Dikarya</taxon>
        <taxon>Ascomycota</taxon>
        <taxon>Pezizomycotina</taxon>
        <taxon>Sordariomycetes</taxon>
        <taxon>Xylariomycetidae</taxon>
        <taxon>Xylariales</taxon>
        <taxon>Xylariaceae</taxon>
        <taxon>Anthostomella</taxon>
    </lineage>
</organism>
<gene>
    <name evidence="3" type="ORF">KHLLAP_LOCUS14572</name>
</gene>
<comment type="caution">
    <text evidence="3">The sequence shown here is derived from an EMBL/GenBank/DDBJ whole genome shotgun (WGS) entry which is preliminary data.</text>
</comment>
<dbReference type="PROSITE" id="PS50089">
    <property type="entry name" value="ZF_RING_2"/>
    <property type="match status" value="1"/>
</dbReference>
<dbReference type="InterPro" id="IPR001841">
    <property type="entry name" value="Znf_RING"/>
</dbReference>
<dbReference type="Gene3D" id="3.30.40.10">
    <property type="entry name" value="Zinc/RING finger domain, C3HC4 (zinc finger)"/>
    <property type="match status" value="1"/>
</dbReference>
<sequence length="250" mass="28497">MPTMRHVTDADIGYWPDLAKYITAYAPYTPKPENWTPVHISLECLVCRSGQLKLPSWVTDPDKMTESSEELCVLPCGHFLGFDCMQMCVAQSEADGRTPSCPKCRLELTYTKCKHEIPLRAVPELDADPRNVVQNQVPYARTHRLREAGSENDIRFKDTATWNDRHIDGTGETVAYSVVIGSHCQSCEKELLLKKLSDLWHTFFRRDISAFKDDLAGYEAAYSGDEHGTNELRRLVGTNWSRLQDKLAQW</sequence>
<keyword evidence="1" id="KW-0862">Zinc</keyword>
<keyword evidence="1" id="KW-0863">Zinc-finger</keyword>
<keyword evidence="1" id="KW-0479">Metal-binding</keyword>
<name>A0AAI8YQU9_9PEZI</name>
<reference evidence="3" key="1">
    <citation type="submission" date="2023-10" db="EMBL/GenBank/DDBJ databases">
        <authorList>
            <person name="Hackl T."/>
        </authorList>
    </citation>
    <scope>NUCLEOTIDE SEQUENCE</scope>
</reference>
<proteinExistence type="predicted"/>
<protein>
    <submittedName>
        <fullName evidence="3">Uu.00g022230.m01.CDS01</fullName>
    </submittedName>
</protein>
<dbReference type="EMBL" id="CAUWAG010000020">
    <property type="protein sequence ID" value="CAJ2514104.1"/>
    <property type="molecule type" value="Genomic_DNA"/>
</dbReference>
<dbReference type="GO" id="GO:0008270">
    <property type="term" value="F:zinc ion binding"/>
    <property type="evidence" value="ECO:0007669"/>
    <property type="project" value="UniProtKB-KW"/>
</dbReference>
<evidence type="ECO:0000259" key="2">
    <source>
        <dbReference type="PROSITE" id="PS50089"/>
    </source>
</evidence>
<dbReference type="AlphaFoldDB" id="A0AAI8YQU9"/>
<keyword evidence="4" id="KW-1185">Reference proteome</keyword>
<dbReference type="Proteomes" id="UP001295740">
    <property type="component" value="Unassembled WGS sequence"/>
</dbReference>
<accession>A0AAI8YQU9</accession>
<dbReference type="InterPro" id="IPR013083">
    <property type="entry name" value="Znf_RING/FYVE/PHD"/>
</dbReference>
<dbReference type="SUPFAM" id="SSF57850">
    <property type="entry name" value="RING/U-box"/>
    <property type="match status" value="1"/>
</dbReference>
<feature type="domain" description="RING-type" evidence="2">
    <location>
        <begin position="44"/>
        <end position="105"/>
    </location>
</feature>